<proteinExistence type="predicted"/>
<comment type="caution">
    <text evidence="1">The sequence shown here is derived from an EMBL/GenBank/DDBJ whole genome shotgun (WGS) entry which is preliminary data.</text>
</comment>
<protein>
    <submittedName>
        <fullName evidence="1">Uncharacterized protein</fullName>
    </submittedName>
</protein>
<accession>A0A1F5KI26</accession>
<dbReference type="EMBL" id="MFDD01000008">
    <property type="protein sequence ID" value="OGE40562.1"/>
    <property type="molecule type" value="Genomic_DNA"/>
</dbReference>
<gene>
    <name evidence="1" type="ORF">A3D25_00390</name>
</gene>
<dbReference type="Proteomes" id="UP000177328">
    <property type="component" value="Unassembled WGS sequence"/>
</dbReference>
<organism evidence="1 2">
    <name type="scientific">Candidatus Daviesbacteria bacterium RIFCSPHIGHO2_02_FULL_43_12</name>
    <dbReference type="NCBI Taxonomy" id="1797776"/>
    <lineage>
        <taxon>Bacteria</taxon>
        <taxon>Candidatus Daviesiibacteriota</taxon>
    </lineage>
</organism>
<evidence type="ECO:0000313" key="2">
    <source>
        <dbReference type="Proteomes" id="UP000177328"/>
    </source>
</evidence>
<sequence length="195" mass="21369">MYGSRTTAIQDVWNDTGKLEGVVPHAGKTVRARGLLEAFMAHTNPDTWRMHTGTMTPDMHDADTVLYGAANTTEAAGVVASVRLSLGPLFLNSHHIQQRGGLAVVSAVNERSSVLAVQLVNFDDILQQGWRSQRGKDIFLRVFDRTRDDRSRGDTGFYQEGRFSLLTVSSSADRPAVATNNWLMSLFAATVTNST</sequence>
<evidence type="ECO:0000313" key="1">
    <source>
        <dbReference type="EMBL" id="OGE40562.1"/>
    </source>
</evidence>
<reference evidence="1 2" key="1">
    <citation type="journal article" date="2016" name="Nat. Commun.">
        <title>Thousands of microbial genomes shed light on interconnected biogeochemical processes in an aquifer system.</title>
        <authorList>
            <person name="Anantharaman K."/>
            <person name="Brown C.T."/>
            <person name="Hug L.A."/>
            <person name="Sharon I."/>
            <person name="Castelle C.J."/>
            <person name="Probst A.J."/>
            <person name="Thomas B.C."/>
            <person name="Singh A."/>
            <person name="Wilkins M.J."/>
            <person name="Karaoz U."/>
            <person name="Brodie E.L."/>
            <person name="Williams K.H."/>
            <person name="Hubbard S.S."/>
            <person name="Banfield J.F."/>
        </authorList>
    </citation>
    <scope>NUCLEOTIDE SEQUENCE [LARGE SCALE GENOMIC DNA]</scope>
</reference>
<dbReference type="AlphaFoldDB" id="A0A1F5KI26"/>
<name>A0A1F5KI26_9BACT</name>